<sequence>MELILKNICKSYGDKKVLENFNLHLKDEKICLIGRSGSGKTTLIKIISGQIRPDKGQIISSEPLKPSIVFQDNLLFENKSVRENLSFVKELTDFQYERELNQVGLFNLLDMKVRELSGGMKRRISFIRASIYDGNILLMDEAIREVDEDTRILMLNYINKNLKSPLIYVSHRLEDAEILGARVINIE</sequence>
<keyword evidence="2" id="KW-0547">Nucleotide-binding</keyword>
<name>A0ABU0AUS3_9FIRM</name>
<dbReference type="PANTHER" id="PTHR42788">
    <property type="entry name" value="TAURINE IMPORT ATP-BINDING PROTEIN-RELATED"/>
    <property type="match status" value="1"/>
</dbReference>
<dbReference type="SMART" id="SM00382">
    <property type="entry name" value="AAA"/>
    <property type="match status" value="1"/>
</dbReference>
<feature type="domain" description="ABC transporter" evidence="4">
    <location>
        <begin position="3"/>
        <end position="187"/>
    </location>
</feature>
<evidence type="ECO:0000256" key="3">
    <source>
        <dbReference type="ARBA" id="ARBA00022840"/>
    </source>
</evidence>
<dbReference type="Pfam" id="PF00005">
    <property type="entry name" value="ABC_tran"/>
    <property type="match status" value="1"/>
</dbReference>
<dbReference type="InterPro" id="IPR003439">
    <property type="entry name" value="ABC_transporter-like_ATP-bd"/>
</dbReference>
<keyword evidence="1" id="KW-0813">Transport</keyword>
<dbReference type="InterPro" id="IPR003593">
    <property type="entry name" value="AAA+_ATPase"/>
</dbReference>
<evidence type="ECO:0000259" key="4">
    <source>
        <dbReference type="PROSITE" id="PS50893"/>
    </source>
</evidence>
<dbReference type="PANTHER" id="PTHR42788:SF13">
    <property type="entry name" value="ALIPHATIC SULFONATES IMPORT ATP-BINDING PROTEIN SSUB"/>
    <property type="match status" value="1"/>
</dbReference>
<dbReference type="PROSITE" id="PS00211">
    <property type="entry name" value="ABC_TRANSPORTER_1"/>
    <property type="match status" value="1"/>
</dbReference>
<comment type="caution">
    <text evidence="5">The sequence shown here is derived from an EMBL/GenBank/DDBJ whole genome shotgun (WGS) entry which is preliminary data.</text>
</comment>
<keyword evidence="3 5" id="KW-0067">ATP-binding</keyword>
<dbReference type="SUPFAM" id="SSF52540">
    <property type="entry name" value="P-loop containing nucleoside triphosphate hydrolases"/>
    <property type="match status" value="1"/>
</dbReference>
<dbReference type="GO" id="GO:0005524">
    <property type="term" value="F:ATP binding"/>
    <property type="evidence" value="ECO:0007669"/>
    <property type="project" value="UniProtKB-KW"/>
</dbReference>
<proteinExistence type="predicted"/>
<dbReference type="Gene3D" id="3.40.50.300">
    <property type="entry name" value="P-loop containing nucleotide triphosphate hydrolases"/>
    <property type="match status" value="1"/>
</dbReference>
<accession>A0ABU0AUS3</accession>
<dbReference type="RefSeq" id="WP_307495114.1">
    <property type="nucleotide sequence ID" value="NZ_JAUSTN010000005.1"/>
</dbReference>
<protein>
    <submittedName>
        <fullName evidence="5">NitT/TauT family transport system ATP-binding protein</fullName>
    </submittedName>
</protein>
<dbReference type="Proteomes" id="UP001236559">
    <property type="component" value="Unassembled WGS sequence"/>
</dbReference>
<dbReference type="EMBL" id="JAUSTN010000005">
    <property type="protein sequence ID" value="MDQ0275007.1"/>
    <property type="molecule type" value="Genomic_DNA"/>
</dbReference>
<dbReference type="InterPro" id="IPR027417">
    <property type="entry name" value="P-loop_NTPase"/>
</dbReference>
<gene>
    <name evidence="5" type="ORF">J2S72_001031</name>
</gene>
<evidence type="ECO:0000256" key="1">
    <source>
        <dbReference type="ARBA" id="ARBA00022448"/>
    </source>
</evidence>
<evidence type="ECO:0000313" key="5">
    <source>
        <dbReference type="EMBL" id="MDQ0275007.1"/>
    </source>
</evidence>
<dbReference type="InterPro" id="IPR017871">
    <property type="entry name" value="ABC_transporter-like_CS"/>
</dbReference>
<keyword evidence="6" id="KW-1185">Reference proteome</keyword>
<evidence type="ECO:0000256" key="2">
    <source>
        <dbReference type="ARBA" id="ARBA00022741"/>
    </source>
</evidence>
<dbReference type="PROSITE" id="PS50893">
    <property type="entry name" value="ABC_TRANSPORTER_2"/>
    <property type="match status" value="1"/>
</dbReference>
<dbReference type="InterPro" id="IPR050166">
    <property type="entry name" value="ABC_transporter_ATP-bind"/>
</dbReference>
<reference evidence="5 6" key="1">
    <citation type="submission" date="2023-07" db="EMBL/GenBank/DDBJ databases">
        <title>Genomic Encyclopedia of Type Strains, Phase IV (KMG-IV): sequencing the most valuable type-strain genomes for metagenomic binning, comparative biology and taxonomic classification.</title>
        <authorList>
            <person name="Goeker M."/>
        </authorList>
    </citation>
    <scope>NUCLEOTIDE SEQUENCE [LARGE SCALE GENOMIC DNA]</scope>
    <source>
        <strain evidence="5 6">DSM 22616</strain>
    </source>
</reference>
<evidence type="ECO:0000313" key="6">
    <source>
        <dbReference type="Proteomes" id="UP001236559"/>
    </source>
</evidence>
<organism evidence="5 6">
    <name type="scientific">Peptoniphilus koenoeneniae</name>
    <dbReference type="NCBI Taxonomy" id="507751"/>
    <lineage>
        <taxon>Bacteria</taxon>
        <taxon>Bacillati</taxon>
        <taxon>Bacillota</taxon>
        <taxon>Tissierellia</taxon>
        <taxon>Tissierellales</taxon>
        <taxon>Peptoniphilaceae</taxon>
        <taxon>Peptoniphilus</taxon>
    </lineage>
</organism>